<evidence type="ECO:0000313" key="1">
    <source>
        <dbReference type="EMBL" id="ADU21295.1"/>
    </source>
</evidence>
<dbReference type="KEGG" id="ral:Rumal_0759"/>
<name>E6UI42_RUMA7</name>
<dbReference type="eggNOG" id="ENOG5032KPF">
    <property type="taxonomic scope" value="Bacteria"/>
</dbReference>
<dbReference type="RefSeq" id="WP_013497478.1">
    <property type="nucleotide sequence ID" value="NC_014833.1"/>
</dbReference>
<dbReference type="HOGENOM" id="CLU_151804_1_0_9"/>
<dbReference type="AlphaFoldDB" id="E6UI42"/>
<gene>
    <name evidence="1" type="ordered locus">Rumal_0759</name>
</gene>
<protein>
    <recommendedName>
        <fullName evidence="3">Transposase</fullName>
    </recommendedName>
</protein>
<evidence type="ECO:0008006" key="3">
    <source>
        <dbReference type="Google" id="ProtNLM"/>
    </source>
</evidence>
<proteinExistence type="predicted"/>
<accession>E6UI42</accession>
<dbReference type="EMBL" id="CP002403">
    <property type="protein sequence ID" value="ADU21295.1"/>
    <property type="molecule type" value="Genomic_DNA"/>
</dbReference>
<organism evidence="1 2">
    <name type="scientific">Ruminococcus albus (strain ATCC 27210 / DSM 20455 / JCM 14654 / NCDO 2250 / 7)</name>
    <dbReference type="NCBI Taxonomy" id="697329"/>
    <lineage>
        <taxon>Bacteria</taxon>
        <taxon>Bacillati</taxon>
        <taxon>Bacillota</taxon>
        <taxon>Clostridia</taxon>
        <taxon>Eubacteriales</taxon>
        <taxon>Oscillospiraceae</taxon>
        <taxon>Ruminococcus</taxon>
    </lineage>
</organism>
<dbReference type="STRING" id="697329.Rumal_0759"/>
<dbReference type="Proteomes" id="UP000006919">
    <property type="component" value="Chromosome"/>
</dbReference>
<dbReference type="NCBIfam" id="NF047593">
    <property type="entry name" value="IS66_ISAeme5_TnpA"/>
    <property type="match status" value="1"/>
</dbReference>
<reference evidence="1 2" key="1">
    <citation type="journal article" date="2011" name="J. Bacteriol.">
        <title>Complete genome of the cellulolytic ruminal bacterium Ruminococcus albus 7.</title>
        <authorList>
            <person name="Suen G."/>
            <person name="Stevenson D.M."/>
            <person name="Bruce D.C."/>
            <person name="Chertkov O."/>
            <person name="Copeland A."/>
            <person name="Cheng J.F."/>
            <person name="Detter C."/>
            <person name="Detter J.C."/>
            <person name="Goodwin L.A."/>
            <person name="Han C.S."/>
            <person name="Hauser L.J."/>
            <person name="Ivanova N.N."/>
            <person name="Kyrpides N.C."/>
            <person name="Land M.L."/>
            <person name="Lapidus A."/>
            <person name="Lucas S."/>
            <person name="Ovchinnikova G."/>
            <person name="Pitluck S."/>
            <person name="Tapia R."/>
            <person name="Woyke T."/>
            <person name="Boyum J."/>
            <person name="Mead D."/>
            <person name="Weimer P.J."/>
        </authorList>
    </citation>
    <scope>NUCLEOTIDE SEQUENCE [LARGE SCALE GENOMIC DNA]</scope>
    <source>
        <strain evidence="2">ATCC 27210 / DSM 20455 / JCM 14654 / NCDO 2250 / 7</strain>
    </source>
</reference>
<sequence length="126" mass="14323">MDKTTSITTIKKEMQLQEWSAQIEAQQASGLTVREWCAENGIKPNTYYNRLRKVREQYIENSPTIVPVSVPCSNENIRIEKNGLQISLPADISAETLPLDSIIPFLPLEGKAHNILLLRKIFIEKT</sequence>
<evidence type="ECO:0000313" key="2">
    <source>
        <dbReference type="Proteomes" id="UP000006919"/>
    </source>
</evidence>